<comment type="caution">
    <text evidence="9">Lacks conserved residue(s) required for the propagation of feature annotation.</text>
</comment>
<comment type="catalytic activity">
    <reaction evidence="9 10">
        <text>Release of signal peptides from bacterial membrane prolipoproteins. Hydrolyzes -Xaa-Yaa-Zaa-|-(S,diacylglyceryl)Cys-, in which Xaa is hydrophobic (preferably Leu), and Yaa (Ala or Ser) and Zaa (Gly or Ala) have small, neutral side chains.</text>
        <dbReference type="EC" id="3.4.23.36"/>
    </reaction>
</comment>
<sequence length="154" mass="17123">MLFYMISIAVVLIDQISKICVRIFMELGETVPFHRLLEFTYIENSGMARGLFPGYARLFAVIAILFVAGIMYYRKKGELRGKWMDIGTGFLAGGAIGNGIDRVIFGSVTDFLAFGSGRGIMNLADMAINIGVLCMVFAMVRAYVMERSEHKQQA</sequence>
<dbReference type="GO" id="GO:0004190">
    <property type="term" value="F:aspartic-type endopeptidase activity"/>
    <property type="evidence" value="ECO:0007669"/>
    <property type="project" value="UniProtKB-EC"/>
</dbReference>
<comment type="similarity">
    <text evidence="1 9 11">Belongs to the peptidase A8 family.</text>
</comment>
<organism evidence="12 13">
    <name type="scientific">Paenibacillus agricola</name>
    <dbReference type="NCBI Taxonomy" id="2716264"/>
    <lineage>
        <taxon>Bacteria</taxon>
        <taxon>Bacillati</taxon>
        <taxon>Bacillota</taxon>
        <taxon>Bacilli</taxon>
        <taxon>Bacillales</taxon>
        <taxon>Paenibacillaceae</taxon>
        <taxon>Paenibacillus</taxon>
    </lineage>
</organism>
<keyword evidence="2 9" id="KW-1003">Cell membrane</keyword>
<evidence type="ECO:0000256" key="2">
    <source>
        <dbReference type="ARBA" id="ARBA00022475"/>
    </source>
</evidence>
<gene>
    <name evidence="9 12" type="primary">lspA</name>
    <name evidence="12" type="ORF">G9U52_20980</name>
</gene>
<dbReference type="PANTHER" id="PTHR33695">
    <property type="entry name" value="LIPOPROTEIN SIGNAL PEPTIDASE"/>
    <property type="match status" value="1"/>
</dbReference>
<feature type="active site" evidence="9">
    <location>
        <position position="110"/>
    </location>
</feature>
<comment type="caution">
    <text evidence="12">The sequence shown here is derived from an EMBL/GenBank/DDBJ whole genome shotgun (WGS) entry which is preliminary data.</text>
</comment>
<evidence type="ECO:0000256" key="9">
    <source>
        <dbReference type="HAMAP-Rule" id="MF_00161"/>
    </source>
</evidence>
<evidence type="ECO:0000256" key="10">
    <source>
        <dbReference type="RuleBase" id="RU000594"/>
    </source>
</evidence>
<feature type="active site" evidence="9">
    <location>
        <position position="125"/>
    </location>
</feature>
<evidence type="ECO:0000313" key="12">
    <source>
        <dbReference type="EMBL" id="NHN32318.1"/>
    </source>
</evidence>
<dbReference type="PANTHER" id="PTHR33695:SF1">
    <property type="entry name" value="LIPOPROTEIN SIGNAL PEPTIDASE"/>
    <property type="match status" value="1"/>
</dbReference>
<dbReference type="PROSITE" id="PS00855">
    <property type="entry name" value="SPASE_II"/>
    <property type="match status" value="1"/>
</dbReference>
<evidence type="ECO:0000256" key="7">
    <source>
        <dbReference type="ARBA" id="ARBA00022989"/>
    </source>
</evidence>
<dbReference type="InterPro" id="IPR001872">
    <property type="entry name" value="Peptidase_A8"/>
</dbReference>
<evidence type="ECO:0000256" key="5">
    <source>
        <dbReference type="ARBA" id="ARBA00022750"/>
    </source>
</evidence>
<keyword evidence="6 9" id="KW-0378">Hydrolase</keyword>
<dbReference type="NCBIfam" id="TIGR00077">
    <property type="entry name" value="lspA"/>
    <property type="match status" value="1"/>
</dbReference>
<keyword evidence="13" id="KW-1185">Reference proteome</keyword>
<reference evidence="12" key="1">
    <citation type="submission" date="2020-03" db="EMBL/GenBank/DDBJ databases">
        <title>Draft sequencing of Paenibacilllus sp. S3N08.</title>
        <authorList>
            <person name="Kim D.-U."/>
        </authorList>
    </citation>
    <scope>NUCLEOTIDE SEQUENCE</scope>
    <source>
        <strain evidence="12">S3N08</strain>
    </source>
</reference>
<dbReference type="HAMAP" id="MF_00161">
    <property type="entry name" value="LspA"/>
    <property type="match status" value="1"/>
</dbReference>
<keyword evidence="5 9" id="KW-0064">Aspartyl protease</keyword>
<dbReference type="PRINTS" id="PR00781">
    <property type="entry name" value="LIPOSIGPTASE"/>
</dbReference>
<dbReference type="Proteomes" id="UP001165962">
    <property type="component" value="Unassembled WGS sequence"/>
</dbReference>
<comment type="subcellular location">
    <subcellularLocation>
        <location evidence="9">Cell membrane</location>
        <topology evidence="9">Multi-pass membrane protein</topology>
    </subcellularLocation>
</comment>
<evidence type="ECO:0000256" key="6">
    <source>
        <dbReference type="ARBA" id="ARBA00022801"/>
    </source>
</evidence>
<name>A0ABX0J8M7_9BACL</name>
<dbReference type="EC" id="3.4.23.36" evidence="9"/>
<evidence type="ECO:0000256" key="4">
    <source>
        <dbReference type="ARBA" id="ARBA00022692"/>
    </source>
</evidence>
<accession>A0ABX0J8M7</accession>
<comment type="pathway">
    <text evidence="9">Protein modification; lipoprotein biosynthesis (signal peptide cleavage).</text>
</comment>
<evidence type="ECO:0000256" key="11">
    <source>
        <dbReference type="RuleBase" id="RU004181"/>
    </source>
</evidence>
<keyword evidence="7 9" id="KW-1133">Transmembrane helix</keyword>
<feature type="transmembrane region" description="Helical" evidence="9">
    <location>
        <begin position="55"/>
        <end position="74"/>
    </location>
</feature>
<protein>
    <recommendedName>
        <fullName evidence="9">Lipoprotein signal peptidase</fullName>
        <ecNumber evidence="9">3.4.23.36</ecNumber>
    </recommendedName>
    <alternativeName>
        <fullName evidence="9">Prolipoprotein signal peptidase</fullName>
    </alternativeName>
    <alternativeName>
        <fullName evidence="9">Signal peptidase II</fullName>
        <shortName evidence="9">SPase II</shortName>
    </alternativeName>
</protein>
<comment type="function">
    <text evidence="9 10">This protein specifically catalyzes the removal of signal peptides from prolipoproteins.</text>
</comment>
<keyword evidence="4 9" id="KW-0812">Transmembrane</keyword>
<dbReference type="Pfam" id="PF01252">
    <property type="entry name" value="Peptidase_A8"/>
    <property type="match status" value="1"/>
</dbReference>
<keyword evidence="3 9" id="KW-0645">Protease</keyword>
<dbReference type="EMBL" id="JAAOIW010000008">
    <property type="protein sequence ID" value="NHN32318.1"/>
    <property type="molecule type" value="Genomic_DNA"/>
</dbReference>
<feature type="transmembrane region" description="Helical" evidence="9">
    <location>
        <begin position="86"/>
        <end position="106"/>
    </location>
</feature>
<keyword evidence="8 9" id="KW-0472">Membrane</keyword>
<proteinExistence type="inferred from homology"/>
<evidence type="ECO:0000256" key="8">
    <source>
        <dbReference type="ARBA" id="ARBA00023136"/>
    </source>
</evidence>
<feature type="transmembrane region" description="Helical" evidence="9">
    <location>
        <begin position="126"/>
        <end position="144"/>
    </location>
</feature>
<evidence type="ECO:0000313" key="13">
    <source>
        <dbReference type="Proteomes" id="UP001165962"/>
    </source>
</evidence>
<evidence type="ECO:0000256" key="1">
    <source>
        <dbReference type="ARBA" id="ARBA00006139"/>
    </source>
</evidence>
<evidence type="ECO:0000256" key="3">
    <source>
        <dbReference type="ARBA" id="ARBA00022670"/>
    </source>
</evidence>